<evidence type="ECO:0000256" key="3">
    <source>
        <dbReference type="ARBA" id="ARBA00022597"/>
    </source>
</evidence>
<gene>
    <name evidence="8" type="ORF">GMA10_11975</name>
</gene>
<dbReference type="InterPro" id="IPR001127">
    <property type="entry name" value="PTS_EIIA_1_perm"/>
</dbReference>
<evidence type="ECO:0000256" key="2">
    <source>
        <dbReference type="ARBA" id="ARBA00022448"/>
    </source>
</evidence>
<dbReference type="PANTHER" id="PTHR45008">
    <property type="entry name" value="PTS SYSTEM GLUCOSE-SPECIFIC EIIA COMPONENT"/>
    <property type="match status" value="1"/>
</dbReference>
<comment type="subcellular location">
    <subcellularLocation>
        <location evidence="1">Cytoplasm</location>
    </subcellularLocation>
</comment>
<keyword evidence="2" id="KW-0813">Transport</keyword>
<dbReference type="SUPFAM" id="SSF51261">
    <property type="entry name" value="Duplicated hybrid motif"/>
    <property type="match status" value="1"/>
</dbReference>
<proteinExistence type="predicted"/>
<sequence length="160" mass="16625">MAAEQTNESNLLAPLAGEVIRIDHVPDPVFAQKMMGEGFGIQEPSSGEIVAPVSGEVTVTTSSKHALGIRTDDGLEVLLHLGIDTVELKGEPFDLESAKHDRVTAGQHLGSMDIDAVRDAGKDPTTIVVVTNSADRLDSLAVQGGRCDAGDVAAAATLRG</sequence>
<dbReference type="Pfam" id="PF00358">
    <property type="entry name" value="PTS_EIIA_1"/>
    <property type="match status" value="1"/>
</dbReference>
<dbReference type="PROSITE" id="PS00371">
    <property type="entry name" value="PTS_EIIA_TYPE_1_HIS"/>
    <property type="match status" value="1"/>
</dbReference>
<organism evidence="8 9">
    <name type="scientific">Rothia koreensis</name>
    <dbReference type="NCBI Taxonomy" id="592378"/>
    <lineage>
        <taxon>Bacteria</taxon>
        <taxon>Bacillati</taxon>
        <taxon>Actinomycetota</taxon>
        <taxon>Actinomycetes</taxon>
        <taxon>Micrococcales</taxon>
        <taxon>Micrococcaceae</taxon>
        <taxon>Rothia</taxon>
    </lineage>
</organism>
<keyword evidence="5" id="KW-0598">Phosphotransferase system</keyword>
<keyword evidence="6" id="KW-0418">Kinase</keyword>
<dbReference type="AlphaFoldDB" id="A0A7M3SVV1"/>
<dbReference type="GO" id="GO:0016301">
    <property type="term" value="F:kinase activity"/>
    <property type="evidence" value="ECO:0007669"/>
    <property type="project" value="UniProtKB-KW"/>
</dbReference>
<evidence type="ECO:0000259" key="7">
    <source>
        <dbReference type="PROSITE" id="PS51093"/>
    </source>
</evidence>
<reference evidence="8 9" key="1">
    <citation type="submission" date="2019-12" db="EMBL/GenBank/DDBJ databases">
        <authorList>
            <person name="Li J."/>
            <person name="Shi Y."/>
            <person name="Xu G."/>
            <person name="Xiao D."/>
            <person name="Ran X."/>
        </authorList>
    </citation>
    <scope>NUCLEOTIDE SEQUENCE [LARGE SCALE GENOMIC DNA]</scope>
    <source>
        <strain evidence="8 9">JCM 15915</strain>
    </source>
</reference>
<name>A0A7M3SVV1_9MICC</name>
<dbReference type="InterPro" id="IPR050890">
    <property type="entry name" value="PTS_EIIA_component"/>
</dbReference>
<dbReference type="EMBL" id="WOGT01000010">
    <property type="protein sequence ID" value="MUN55916.1"/>
    <property type="molecule type" value="Genomic_DNA"/>
</dbReference>
<keyword evidence="3" id="KW-0762">Sugar transport</keyword>
<protein>
    <recommendedName>
        <fullName evidence="7">PTS EIIA type-1 domain-containing protein</fullName>
    </recommendedName>
</protein>
<evidence type="ECO:0000313" key="9">
    <source>
        <dbReference type="Proteomes" id="UP000462152"/>
    </source>
</evidence>
<dbReference type="Proteomes" id="UP000462152">
    <property type="component" value="Unassembled WGS sequence"/>
</dbReference>
<comment type="caution">
    <text evidence="8">The sequence shown here is derived from an EMBL/GenBank/DDBJ whole genome shotgun (WGS) entry which is preliminary data.</text>
</comment>
<feature type="domain" description="PTS EIIA type-1" evidence="7">
    <location>
        <begin position="27"/>
        <end position="132"/>
    </location>
</feature>
<dbReference type="FunFam" id="2.70.70.10:FF:000001">
    <property type="entry name" value="PTS system glucose-specific IIA component"/>
    <property type="match status" value="1"/>
</dbReference>
<dbReference type="Gene3D" id="2.70.70.10">
    <property type="entry name" value="Glucose Permease (Domain IIA)"/>
    <property type="match status" value="1"/>
</dbReference>
<dbReference type="OrthoDB" id="9797715at2"/>
<keyword evidence="9" id="KW-1185">Reference proteome</keyword>
<keyword evidence="4" id="KW-0808">Transferase</keyword>
<dbReference type="GO" id="GO:0005737">
    <property type="term" value="C:cytoplasm"/>
    <property type="evidence" value="ECO:0007669"/>
    <property type="project" value="UniProtKB-SubCell"/>
</dbReference>
<accession>A0A7M3SVV1</accession>
<evidence type="ECO:0000256" key="1">
    <source>
        <dbReference type="ARBA" id="ARBA00004496"/>
    </source>
</evidence>
<dbReference type="InterPro" id="IPR011055">
    <property type="entry name" value="Dup_hybrid_motif"/>
</dbReference>
<dbReference type="RefSeq" id="WP_129316281.1">
    <property type="nucleotide sequence ID" value="NZ_JBFCQO010000003.1"/>
</dbReference>
<dbReference type="NCBIfam" id="TIGR00830">
    <property type="entry name" value="PTBA"/>
    <property type="match status" value="1"/>
</dbReference>
<evidence type="ECO:0000256" key="5">
    <source>
        <dbReference type="ARBA" id="ARBA00022683"/>
    </source>
</evidence>
<dbReference type="PROSITE" id="PS51093">
    <property type="entry name" value="PTS_EIIA_TYPE_1"/>
    <property type="match status" value="1"/>
</dbReference>
<evidence type="ECO:0000256" key="6">
    <source>
        <dbReference type="ARBA" id="ARBA00022777"/>
    </source>
</evidence>
<dbReference type="PANTHER" id="PTHR45008:SF1">
    <property type="entry name" value="PTS SYSTEM GLUCOSE-SPECIFIC EIIA COMPONENT"/>
    <property type="match status" value="1"/>
</dbReference>
<evidence type="ECO:0000313" key="8">
    <source>
        <dbReference type="EMBL" id="MUN55916.1"/>
    </source>
</evidence>
<dbReference type="GO" id="GO:0009401">
    <property type="term" value="P:phosphoenolpyruvate-dependent sugar phosphotransferase system"/>
    <property type="evidence" value="ECO:0007669"/>
    <property type="project" value="UniProtKB-KW"/>
</dbReference>
<evidence type="ECO:0000256" key="4">
    <source>
        <dbReference type="ARBA" id="ARBA00022679"/>
    </source>
</evidence>